<protein>
    <submittedName>
        <fullName evidence="5">Uncharacterized protein</fullName>
    </submittedName>
</protein>
<feature type="domain" description="DUF7788" evidence="4">
    <location>
        <begin position="505"/>
        <end position="687"/>
    </location>
</feature>
<dbReference type="Pfam" id="PF25043">
    <property type="entry name" value="DUF7788"/>
    <property type="match status" value="1"/>
</dbReference>
<dbReference type="SUPFAM" id="SSF53300">
    <property type="entry name" value="vWA-like"/>
    <property type="match status" value="1"/>
</dbReference>
<accession>A0AAD5SCF1</accession>
<evidence type="ECO:0000256" key="2">
    <source>
        <dbReference type="SAM" id="MobiDB-lite"/>
    </source>
</evidence>
<evidence type="ECO:0000256" key="1">
    <source>
        <dbReference type="SAM" id="Coils"/>
    </source>
</evidence>
<name>A0AAD5SCF1_9FUNG</name>
<feature type="compositionally biased region" description="Basic residues" evidence="2">
    <location>
        <begin position="1"/>
        <end position="11"/>
    </location>
</feature>
<proteinExistence type="predicted"/>
<dbReference type="EMBL" id="JADGJD010000322">
    <property type="protein sequence ID" value="KAJ3052140.1"/>
    <property type="molecule type" value="Genomic_DNA"/>
</dbReference>
<feature type="region of interest" description="Disordered" evidence="2">
    <location>
        <begin position="1"/>
        <end position="26"/>
    </location>
</feature>
<evidence type="ECO:0000259" key="4">
    <source>
        <dbReference type="Pfam" id="PF25043"/>
    </source>
</evidence>
<evidence type="ECO:0000313" key="6">
    <source>
        <dbReference type="Proteomes" id="UP001212841"/>
    </source>
</evidence>
<organism evidence="5 6">
    <name type="scientific">Rhizophlyctis rosea</name>
    <dbReference type="NCBI Taxonomy" id="64517"/>
    <lineage>
        <taxon>Eukaryota</taxon>
        <taxon>Fungi</taxon>
        <taxon>Fungi incertae sedis</taxon>
        <taxon>Chytridiomycota</taxon>
        <taxon>Chytridiomycota incertae sedis</taxon>
        <taxon>Chytridiomycetes</taxon>
        <taxon>Rhizophlyctidales</taxon>
        <taxon>Rhizophlyctidaceae</taxon>
        <taxon>Rhizophlyctis</taxon>
    </lineage>
</organism>
<dbReference type="Pfam" id="PF11443">
    <property type="entry name" value="DUF2828"/>
    <property type="match status" value="1"/>
</dbReference>
<keyword evidence="1" id="KW-0175">Coiled coil</keyword>
<comment type="caution">
    <text evidence="5">The sequence shown here is derived from an EMBL/GenBank/DDBJ whole genome shotgun (WGS) entry which is preliminary data.</text>
</comment>
<feature type="domain" description="DUF2828" evidence="3">
    <location>
        <begin position="61"/>
        <end position="502"/>
    </location>
</feature>
<dbReference type="PANTHER" id="PTHR31373">
    <property type="entry name" value="OS06G0652100 PROTEIN"/>
    <property type="match status" value="1"/>
</dbReference>
<dbReference type="InterPro" id="IPR058580">
    <property type="entry name" value="DUF2828"/>
</dbReference>
<gene>
    <name evidence="5" type="ORF">HK097_006837</name>
</gene>
<evidence type="ECO:0000313" key="5">
    <source>
        <dbReference type="EMBL" id="KAJ3052140.1"/>
    </source>
</evidence>
<evidence type="ECO:0000259" key="3">
    <source>
        <dbReference type="Pfam" id="PF11443"/>
    </source>
</evidence>
<dbReference type="Proteomes" id="UP001212841">
    <property type="component" value="Unassembled WGS sequence"/>
</dbReference>
<dbReference type="PANTHER" id="PTHR31373:SF27">
    <property type="entry name" value="TROVE DOMAIN-CONTAINING PROTEIN"/>
    <property type="match status" value="1"/>
</dbReference>
<keyword evidence="6" id="KW-1185">Reference proteome</keyword>
<dbReference type="Gene3D" id="3.40.50.410">
    <property type="entry name" value="von Willebrand factor, type A domain"/>
    <property type="match status" value="1"/>
</dbReference>
<feature type="coiled-coil region" evidence="1">
    <location>
        <begin position="157"/>
        <end position="191"/>
    </location>
</feature>
<reference evidence="5" key="1">
    <citation type="submission" date="2020-05" db="EMBL/GenBank/DDBJ databases">
        <title>Phylogenomic resolution of chytrid fungi.</title>
        <authorList>
            <person name="Stajich J.E."/>
            <person name="Amses K."/>
            <person name="Simmons R."/>
            <person name="Seto K."/>
            <person name="Myers J."/>
            <person name="Bonds A."/>
            <person name="Quandt C.A."/>
            <person name="Barry K."/>
            <person name="Liu P."/>
            <person name="Grigoriev I."/>
            <person name="Longcore J.E."/>
            <person name="James T.Y."/>
        </authorList>
    </citation>
    <scope>NUCLEOTIDE SEQUENCE</scope>
    <source>
        <strain evidence="5">JEL0318</strain>
    </source>
</reference>
<dbReference type="InterPro" id="IPR056690">
    <property type="entry name" value="DUF7788"/>
</dbReference>
<dbReference type="InterPro" id="IPR011205">
    <property type="entry name" value="UCP015417_vWA"/>
</dbReference>
<sequence length="711" mass="80802">MVYQAGRKRQHAGGGSGRRVKPFAGKANRPRVPYTAALPAVGYLTAARAAGPFGAPALARTANNSVAYDGTQDPRVDLFYKLLPNTDLATVHTLLEASWATSYLDTLKLIFHAGAVRKGKSDRKQFIVALRWLAHSHPQTLLANLKHVGKYACWKDLLLLLDRLKKTEQEYAEAEKERQELAEQLKEAGKDPKKLIDLRFGDVTKIVKYDNRKHREAVRNEKWTRRVAQMKGKSAEEIAELKEAHRKEVEVMLKEERLRISVSRKIKLEEVQKATRKKLDHDPVFKAVYDEVVNCFAEALKTDLEHLESKDKERLRSISLAGKWAPSNDGSDDKNLKITYRIAEKMFPEADHRIREENGELGPYEVYLSKVRDKYRHAYGRRSCLNSRYEITSNYQRYQRLARLRKVQQVPETFMSANEWGKLNYSRVPAICMKRNSKHFVAHDAERFGRFIGDVKKGKKKIASAALLPHEMVVSALHNNNDEINELQWTSYVQNLKSHGLLDAAIAVCDVSGSMTATLPDGKGEILDAAIGFSLLLAEIVAPPFGGNIITFSSEPQFHKVEGDTLRKKIWNVQQMSWNMTTDFQKVFDMILQRAQEHEVPADQMIKTIFVFSDMQFDQADPNGQRTDHQIIKKKFEDAGYTLPRLVYWNLNGSKTAPVTAGEKNVCLVSGFSGQLFRLFTEGKELQPDATPMDLMRKAIDGNFEELVVVD</sequence>
<dbReference type="AlphaFoldDB" id="A0AAD5SCF1"/>
<dbReference type="InterPro" id="IPR036465">
    <property type="entry name" value="vWFA_dom_sf"/>
</dbReference>
<dbReference type="PIRSF" id="PIRSF015417">
    <property type="entry name" value="T31B5_30_vWA"/>
    <property type="match status" value="1"/>
</dbReference>